<dbReference type="SUPFAM" id="SSF54236">
    <property type="entry name" value="Ubiquitin-like"/>
    <property type="match status" value="1"/>
</dbReference>
<sequence length="225" mass="25320">LELAMDSGSEVSGFSRGFRGGGSGGSGGHRDNDSVESFDVRKSFKAKKSLGQRQAESYHIKTKFPAKIPVIVERYEKERTLPHLDKTKFLVPQELTMGQFATIIRNRMKIDHSQAFYLVVNNKSIASMSATIAEIYEEERDEDGFLYMSYASQEMFGSCCSCSSCCFLASRSSSRSSCQSQWDLQVAVQEDLQQTRPVQYRLQQQQSSSFFATNLKQKSASTYLK</sequence>
<keyword evidence="6 9" id="KW-0449">Lipoprotein</keyword>
<keyword evidence="5" id="KW-0472">Membrane</keyword>
<evidence type="ECO:0000313" key="13">
    <source>
        <dbReference type="WBParaSite" id="maker-uti_cns_0005629-snap-gene-0.14-mRNA-1"/>
    </source>
</evidence>
<comment type="subcellular location">
    <subcellularLocation>
        <location evidence="1">Cytoplasmic vesicle</location>
        <location evidence="1">Autophagosome</location>
    </subcellularLocation>
    <subcellularLocation>
        <location evidence="8">Endomembrane system</location>
        <topology evidence="8">Lipid-anchor</topology>
    </subcellularLocation>
</comment>
<feature type="compositionally biased region" description="Gly residues" evidence="11">
    <location>
        <begin position="18"/>
        <end position="27"/>
    </location>
</feature>
<dbReference type="FunFam" id="3.10.20.90:FF:000149">
    <property type="entry name" value="microtubule-associated proteins 1A/1B light chain 3C"/>
    <property type="match status" value="1"/>
</dbReference>
<evidence type="ECO:0000256" key="5">
    <source>
        <dbReference type="ARBA" id="ARBA00023136"/>
    </source>
</evidence>
<keyword evidence="7" id="KW-0968">Cytoplasmic vesicle</keyword>
<feature type="compositionally biased region" description="Low complexity" evidence="11">
    <location>
        <begin position="7"/>
        <end position="17"/>
    </location>
</feature>
<evidence type="ECO:0000256" key="3">
    <source>
        <dbReference type="ARBA" id="ARBA00022490"/>
    </source>
</evidence>
<accession>A0A1I8HCV9</accession>
<evidence type="ECO:0000256" key="2">
    <source>
        <dbReference type="ARBA" id="ARBA00007293"/>
    </source>
</evidence>
<dbReference type="AlphaFoldDB" id="A0A1I8HCV9"/>
<evidence type="ECO:0000256" key="11">
    <source>
        <dbReference type="SAM" id="MobiDB-lite"/>
    </source>
</evidence>
<keyword evidence="4 10" id="KW-0072">Autophagy</keyword>
<evidence type="ECO:0000256" key="1">
    <source>
        <dbReference type="ARBA" id="ARBA00004419"/>
    </source>
</evidence>
<protein>
    <submittedName>
        <fullName evidence="13">Microtubule-associated proteins 1A/1B light chain 3C</fullName>
    </submittedName>
</protein>
<comment type="similarity">
    <text evidence="2 10">Belongs to the ATG8 family.</text>
</comment>
<dbReference type="Gene3D" id="3.10.20.90">
    <property type="entry name" value="Phosphatidylinositol 3-kinase Catalytic Subunit, Chain A, domain 1"/>
    <property type="match status" value="1"/>
</dbReference>
<reference evidence="13" key="1">
    <citation type="submission" date="2016-11" db="UniProtKB">
        <authorList>
            <consortium name="WormBaseParasite"/>
        </authorList>
    </citation>
    <scope>IDENTIFICATION</scope>
</reference>
<dbReference type="GO" id="GO:0016236">
    <property type="term" value="P:macroautophagy"/>
    <property type="evidence" value="ECO:0007669"/>
    <property type="project" value="UniProtKB-ARBA"/>
</dbReference>
<dbReference type="WBParaSite" id="maker-uti_cns_0005629-snap-gene-0.14-mRNA-1">
    <property type="protein sequence ID" value="maker-uti_cns_0005629-snap-gene-0.14-mRNA-1"/>
    <property type="gene ID" value="maker-uti_cns_0005629-snap-gene-0.14"/>
</dbReference>
<dbReference type="GO" id="GO:0006950">
    <property type="term" value="P:response to stress"/>
    <property type="evidence" value="ECO:0007669"/>
    <property type="project" value="UniProtKB-ARBA"/>
</dbReference>
<dbReference type="Proteomes" id="UP000095280">
    <property type="component" value="Unplaced"/>
</dbReference>
<dbReference type="InterPro" id="IPR004241">
    <property type="entry name" value="Atg8-like"/>
</dbReference>
<keyword evidence="12" id="KW-1185">Reference proteome</keyword>
<evidence type="ECO:0000256" key="6">
    <source>
        <dbReference type="ARBA" id="ARBA00023288"/>
    </source>
</evidence>
<proteinExistence type="inferred from homology"/>
<keyword evidence="3" id="KW-0963">Cytoplasm</keyword>
<dbReference type="InterPro" id="IPR029071">
    <property type="entry name" value="Ubiquitin-like_domsf"/>
</dbReference>
<evidence type="ECO:0000256" key="7">
    <source>
        <dbReference type="ARBA" id="ARBA00023329"/>
    </source>
</evidence>
<organism evidence="12 13">
    <name type="scientific">Macrostomum lignano</name>
    <dbReference type="NCBI Taxonomy" id="282301"/>
    <lineage>
        <taxon>Eukaryota</taxon>
        <taxon>Metazoa</taxon>
        <taxon>Spiralia</taxon>
        <taxon>Lophotrochozoa</taxon>
        <taxon>Platyhelminthes</taxon>
        <taxon>Rhabditophora</taxon>
        <taxon>Macrostomorpha</taxon>
        <taxon>Macrostomida</taxon>
        <taxon>Macrostomidae</taxon>
        <taxon>Macrostomum</taxon>
    </lineage>
</organism>
<dbReference type="GO" id="GO:0005776">
    <property type="term" value="C:autophagosome"/>
    <property type="evidence" value="ECO:0007669"/>
    <property type="project" value="UniProtKB-SubCell"/>
</dbReference>
<dbReference type="PANTHER" id="PTHR10969">
    <property type="entry name" value="MICROTUBULE-ASSOCIATED PROTEINS 1A/1B LIGHT CHAIN 3-RELATED"/>
    <property type="match status" value="1"/>
</dbReference>
<evidence type="ECO:0000256" key="4">
    <source>
        <dbReference type="ARBA" id="ARBA00023006"/>
    </source>
</evidence>
<evidence type="ECO:0000313" key="12">
    <source>
        <dbReference type="Proteomes" id="UP000095280"/>
    </source>
</evidence>
<name>A0A1I8HCV9_9PLAT</name>
<dbReference type="GO" id="GO:0031410">
    <property type="term" value="C:cytoplasmic vesicle"/>
    <property type="evidence" value="ECO:0007669"/>
    <property type="project" value="UniProtKB-KW"/>
</dbReference>
<dbReference type="Pfam" id="PF02991">
    <property type="entry name" value="ATG8"/>
    <property type="match status" value="1"/>
</dbReference>
<evidence type="ECO:0000256" key="10">
    <source>
        <dbReference type="RuleBase" id="RU004384"/>
    </source>
</evidence>
<evidence type="ECO:0000256" key="9">
    <source>
        <dbReference type="PIRSR" id="PIRSR604241-50"/>
    </source>
</evidence>
<feature type="lipid moiety-binding region" description="Phosphatidylserine amidated glycine; alternate" evidence="9">
    <location>
        <position position="157"/>
    </location>
</feature>
<evidence type="ECO:0000256" key="8">
    <source>
        <dbReference type="ARBA" id="ARBA00037868"/>
    </source>
</evidence>
<dbReference type="GO" id="GO:0012505">
    <property type="term" value="C:endomembrane system"/>
    <property type="evidence" value="ECO:0007669"/>
    <property type="project" value="UniProtKB-SubCell"/>
</dbReference>
<feature type="region of interest" description="Disordered" evidence="11">
    <location>
        <begin position="1"/>
        <end position="35"/>
    </location>
</feature>